<feature type="region of interest" description="Disordered" evidence="1">
    <location>
        <begin position="461"/>
        <end position="532"/>
    </location>
</feature>
<evidence type="ECO:0000313" key="5">
    <source>
        <dbReference type="Proteomes" id="UP000077202"/>
    </source>
</evidence>
<name>A0A176WFE3_MARPO</name>
<gene>
    <name evidence="4" type="ORF">AXG93_685s1050</name>
</gene>
<feature type="compositionally biased region" description="Polar residues" evidence="1">
    <location>
        <begin position="249"/>
        <end position="259"/>
    </location>
</feature>
<keyword evidence="2" id="KW-1133">Transmembrane helix</keyword>
<feature type="transmembrane region" description="Helical" evidence="2">
    <location>
        <begin position="642"/>
        <end position="661"/>
    </location>
</feature>
<dbReference type="SUPFAM" id="SSF51735">
    <property type="entry name" value="NAD(P)-binding Rossmann-fold domains"/>
    <property type="match status" value="1"/>
</dbReference>
<feature type="region of interest" description="Disordered" evidence="1">
    <location>
        <begin position="338"/>
        <end position="408"/>
    </location>
</feature>
<feature type="compositionally biased region" description="Acidic residues" evidence="1">
    <location>
        <begin position="97"/>
        <end position="109"/>
    </location>
</feature>
<sequence length="749" mass="80150">MEVSMLHSSGLRCLRSLQASTSAGSPMCPGDSLACRSFSSANSVAVWKRVNEFREQQRSVRRASSGGTRRDQQKIVARTQKRRSRHVKGVTPTKDELLDDLQQEEEADEQLERSLPDIGEDGEEFFDEDEEDSSASAEARDSAEGVTVTDETLILLEKPSPLPELVGEGDFPSAKPTNGKVNGASPGSRDSNLNQDMKVENERWDQETGAESGTSSSGKEEIVNNDDDTFTVKFTPEGEQEDLQKRASRTANDVVSNVQDGVDQAGSVAGQLSDIAQDTAEDVSNTAQNTAEEAGRNLQEAGDVVRENVEDGLEQVGPVVEELTDIAQDTVEDVAATVERTAQESGESLREAGDAIGEGLSEVASQGQSVAREGADALGEQLEEGRKEAEKNFSRLKSQAEEAGERTEGALEKLVAEAGKSAEVVGDSIANQFVGSARTAGVIGSEALRLGQVVFNAAGEAAGLTRETGPGPESTNSDESKPKQASQKKPDNVEPQSKKEGVPAKTDSQKKEMKKDEPSEVDQPKEDSGPYAGLKVTVAGATGRTGRLIVEDLVSKGVPVRALVRDPAKARDIGRMMNVEIVKVDLYKYETVKAALADSNVVICAIGATSFPFDPIGTYQAEFEGVKNLVAAAKNGGKVKKFVFITTIGVSLLQIVPLIFWKKQAELYLQRSGLDYTIIRPGGLKNGGDKREKVIMKPADTQFGGSISRRKVAELCVDAVITPEASEKIVEVVSGDTGSQRPEELFGNV</sequence>
<dbReference type="Proteomes" id="UP000077202">
    <property type="component" value="Unassembled WGS sequence"/>
</dbReference>
<feature type="compositionally biased region" description="Acidic residues" evidence="1">
    <location>
        <begin position="118"/>
        <end position="133"/>
    </location>
</feature>
<dbReference type="AlphaFoldDB" id="A0A176WFE3"/>
<keyword evidence="2" id="KW-0472">Membrane</keyword>
<evidence type="ECO:0000313" key="4">
    <source>
        <dbReference type="EMBL" id="OAE31837.1"/>
    </source>
</evidence>
<accession>A0A176WFE3</accession>
<feature type="compositionally biased region" description="Low complexity" evidence="1">
    <location>
        <begin position="207"/>
        <end position="217"/>
    </location>
</feature>
<feature type="region of interest" description="Disordered" evidence="1">
    <location>
        <begin position="56"/>
        <end position="307"/>
    </location>
</feature>
<evidence type="ECO:0000259" key="3">
    <source>
        <dbReference type="Pfam" id="PF13460"/>
    </source>
</evidence>
<dbReference type="InterPro" id="IPR036291">
    <property type="entry name" value="NAD(P)-bd_dom_sf"/>
</dbReference>
<dbReference type="CDD" id="cd05243">
    <property type="entry name" value="SDR_a5"/>
    <property type="match status" value="1"/>
</dbReference>
<dbReference type="InterPro" id="IPR016040">
    <property type="entry name" value="NAD(P)-bd_dom"/>
</dbReference>
<feature type="compositionally biased region" description="Basic and acidic residues" evidence="1">
    <location>
        <begin position="478"/>
        <end position="528"/>
    </location>
</feature>
<dbReference type="Gene3D" id="3.40.50.720">
    <property type="entry name" value="NAD(P)-binding Rossmann-like Domain"/>
    <property type="match status" value="1"/>
</dbReference>
<organism evidence="4 5">
    <name type="scientific">Marchantia polymorpha subsp. ruderalis</name>
    <dbReference type="NCBI Taxonomy" id="1480154"/>
    <lineage>
        <taxon>Eukaryota</taxon>
        <taxon>Viridiplantae</taxon>
        <taxon>Streptophyta</taxon>
        <taxon>Embryophyta</taxon>
        <taxon>Marchantiophyta</taxon>
        <taxon>Marchantiopsida</taxon>
        <taxon>Marchantiidae</taxon>
        <taxon>Marchantiales</taxon>
        <taxon>Marchantiaceae</taxon>
        <taxon>Marchantia</taxon>
    </lineage>
</organism>
<evidence type="ECO:0000256" key="2">
    <source>
        <dbReference type="SAM" id="Phobius"/>
    </source>
</evidence>
<feature type="compositionally biased region" description="Polar residues" evidence="1">
    <location>
        <begin position="282"/>
        <end position="291"/>
    </location>
</feature>
<comment type="caution">
    <text evidence="4">The sequence shown here is derived from an EMBL/GenBank/DDBJ whole genome shotgun (WGS) entry which is preliminary data.</text>
</comment>
<dbReference type="Pfam" id="PF13460">
    <property type="entry name" value="NAD_binding_10"/>
    <property type="match status" value="1"/>
</dbReference>
<keyword evidence="5" id="KW-1185">Reference proteome</keyword>
<proteinExistence type="predicted"/>
<keyword evidence="2" id="KW-0812">Transmembrane</keyword>
<feature type="compositionally biased region" description="Basic residues" evidence="1">
    <location>
        <begin position="79"/>
        <end position="88"/>
    </location>
</feature>
<feature type="domain" description="NAD(P)-binding" evidence="3">
    <location>
        <begin position="540"/>
        <end position="720"/>
    </location>
</feature>
<feature type="compositionally biased region" description="Basic and acidic residues" evidence="1">
    <location>
        <begin position="383"/>
        <end position="408"/>
    </location>
</feature>
<feature type="compositionally biased region" description="Basic and acidic residues" evidence="1">
    <location>
        <begin position="197"/>
        <end position="206"/>
    </location>
</feature>
<dbReference type="SUPFAM" id="SSF58113">
    <property type="entry name" value="Apolipoprotein A-I"/>
    <property type="match status" value="1"/>
</dbReference>
<dbReference type="PANTHER" id="PTHR15020">
    <property type="entry name" value="FLAVIN REDUCTASE-RELATED"/>
    <property type="match status" value="1"/>
</dbReference>
<evidence type="ECO:0000256" key="1">
    <source>
        <dbReference type="SAM" id="MobiDB-lite"/>
    </source>
</evidence>
<protein>
    <recommendedName>
        <fullName evidence="3">NAD(P)-binding domain-containing protein</fullName>
    </recommendedName>
</protein>
<dbReference type="PANTHER" id="PTHR15020:SF42">
    <property type="entry name" value="NAD(P)-BINDING DOMAIN-CONTAINING PROTEIN"/>
    <property type="match status" value="1"/>
</dbReference>
<dbReference type="EMBL" id="LVLJ01000959">
    <property type="protein sequence ID" value="OAE31837.1"/>
    <property type="molecule type" value="Genomic_DNA"/>
</dbReference>
<dbReference type="Gene3D" id="1.20.120.20">
    <property type="entry name" value="Apolipoprotein"/>
    <property type="match status" value="1"/>
</dbReference>
<reference evidence="4" key="1">
    <citation type="submission" date="2016-03" db="EMBL/GenBank/DDBJ databases">
        <title>Mechanisms controlling the formation of the plant cell surface in tip-growing cells are functionally conserved among land plants.</title>
        <authorList>
            <person name="Honkanen S."/>
            <person name="Jones V.A."/>
            <person name="Morieri G."/>
            <person name="Champion C."/>
            <person name="Hetherington A.J."/>
            <person name="Kelly S."/>
            <person name="Saint-Marcoux D."/>
            <person name="Proust H."/>
            <person name="Prescott H."/>
            <person name="Dolan L."/>
        </authorList>
    </citation>
    <scope>NUCLEOTIDE SEQUENCE [LARGE SCALE GENOMIC DNA]</scope>
    <source>
        <tissue evidence="4">Whole gametophyte</tissue>
    </source>
</reference>